<feature type="region of interest" description="Disordered" evidence="6">
    <location>
        <begin position="928"/>
        <end position="961"/>
    </location>
</feature>
<evidence type="ECO:0000256" key="8">
    <source>
        <dbReference type="SAM" id="SignalP"/>
    </source>
</evidence>
<feature type="compositionally biased region" description="Polar residues" evidence="6">
    <location>
        <begin position="538"/>
        <end position="548"/>
    </location>
</feature>
<dbReference type="Gene3D" id="2.60.120.260">
    <property type="entry name" value="Galactose-binding domain-like"/>
    <property type="match status" value="1"/>
</dbReference>
<evidence type="ECO:0000256" key="4">
    <source>
        <dbReference type="ARBA" id="ARBA00023136"/>
    </source>
</evidence>
<evidence type="ECO:0000256" key="3">
    <source>
        <dbReference type="ARBA" id="ARBA00022989"/>
    </source>
</evidence>
<evidence type="ECO:0000256" key="1">
    <source>
        <dbReference type="ARBA" id="ARBA00004308"/>
    </source>
</evidence>
<dbReference type="InterPro" id="IPR045120">
    <property type="entry name" value="Suco/Slp1-like"/>
</dbReference>
<feature type="compositionally biased region" description="Polar residues" evidence="6">
    <location>
        <begin position="796"/>
        <end position="816"/>
    </location>
</feature>
<dbReference type="GO" id="GO:0012505">
    <property type="term" value="C:endomembrane system"/>
    <property type="evidence" value="ECO:0007669"/>
    <property type="project" value="UniProtKB-SubCell"/>
</dbReference>
<feature type="compositionally biased region" description="Basic and acidic residues" evidence="6">
    <location>
        <begin position="874"/>
        <end position="884"/>
    </location>
</feature>
<evidence type="ECO:0000313" key="11">
    <source>
        <dbReference type="Proteomes" id="UP001316803"/>
    </source>
</evidence>
<dbReference type="EMBL" id="JAKLMC020000008">
    <property type="protein sequence ID" value="KAK5954478.1"/>
    <property type="molecule type" value="Genomic_DNA"/>
</dbReference>
<reference evidence="10 11" key="1">
    <citation type="submission" date="2022-12" db="EMBL/GenBank/DDBJ databases">
        <title>Genomic features and morphological characterization of a novel Knufia sp. strain isolated from spacecraft assembly facility.</title>
        <authorList>
            <person name="Teixeira M."/>
            <person name="Chander A.M."/>
            <person name="Stajich J.E."/>
            <person name="Venkateswaran K."/>
        </authorList>
    </citation>
    <scope>NUCLEOTIDE SEQUENCE [LARGE SCALE GENOMIC DNA]</scope>
    <source>
        <strain evidence="10 11">FJI-L2-BK-P2</strain>
    </source>
</reference>
<feature type="coiled-coil region" evidence="5">
    <location>
        <begin position="717"/>
        <end position="744"/>
    </location>
</feature>
<dbReference type="Pfam" id="PF07738">
    <property type="entry name" value="Sad1_UNC"/>
    <property type="match status" value="1"/>
</dbReference>
<feature type="signal peptide" evidence="8">
    <location>
        <begin position="1"/>
        <end position="21"/>
    </location>
</feature>
<feature type="region of interest" description="Disordered" evidence="6">
    <location>
        <begin position="503"/>
        <end position="642"/>
    </location>
</feature>
<dbReference type="InterPro" id="IPR012919">
    <property type="entry name" value="SUN_dom"/>
</dbReference>
<dbReference type="PROSITE" id="PS51469">
    <property type="entry name" value="SUN"/>
    <property type="match status" value="1"/>
</dbReference>
<dbReference type="Proteomes" id="UP001316803">
    <property type="component" value="Unassembled WGS sequence"/>
</dbReference>
<evidence type="ECO:0000256" key="5">
    <source>
        <dbReference type="SAM" id="Coils"/>
    </source>
</evidence>
<keyword evidence="3 7" id="KW-1133">Transmembrane helix</keyword>
<keyword evidence="4 7" id="KW-0472">Membrane</keyword>
<keyword evidence="11" id="KW-1185">Reference proteome</keyword>
<accession>A0AAN8F0D0</accession>
<keyword evidence="5" id="KW-0175">Coiled coil</keyword>
<keyword evidence="2 7" id="KW-0812">Transmembrane</keyword>
<evidence type="ECO:0000256" key="7">
    <source>
        <dbReference type="SAM" id="Phobius"/>
    </source>
</evidence>
<feature type="compositionally biased region" description="Polar residues" evidence="6">
    <location>
        <begin position="67"/>
        <end position="77"/>
    </location>
</feature>
<feature type="region of interest" description="Disordered" evidence="6">
    <location>
        <begin position="67"/>
        <end position="94"/>
    </location>
</feature>
<gene>
    <name evidence="10" type="ORF">OHC33_004200</name>
</gene>
<dbReference type="PANTHER" id="PTHR12953">
    <property type="entry name" value="MEMBRANE PROTEIN CH1 RELATED"/>
    <property type="match status" value="1"/>
</dbReference>
<proteinExistence type="predicted"/>
<feature type="region of interest" description="Disordered" evidence="6">
    <location>
        <begin position="109"/>
        <end position="128"/>
    </location>
</feature>
<dbReference type="GO" id="GO:0005737">
    <property type="term" value="C:cytoplasm"/>
    <property type="evidence" value="ECO:0007669"/>
    <property type="project" value="TreeGrafter"/>
</dbReference>
<feature type="compositionally biased region" description="Polar residues" evidence="6">
    <location>
        <begin position="574"/>
        <end position="621"/>
    </location>
</feature>
<sequence>MQAAILTLPQLLLLLSSTSVALNTSSPLSSSSSASICPARTINYITHSLPQQCLATDRVVNTTLAQAPQSDTASVNGPTPEYAAPLASPSNAPPSATDITAVTLEPTTVSTTGSESITPRTVASPTNEVPNELAQIAEPIEEDSALESGNFLSFEEWKKQNLKKAGQSEHIGRRSQVDAQEPRNRPDRIHNSLESLGDDGEIDLDFSGFVPGGPEKPAHEVSIPLAETTSADEVPSPPAVLARSKDAGTTCKERFNYASFDCAANVLKTNKEAKSPNTVLVENKDSYMLNQCSAQNKFIILELCNDILIDTVVLANFEFFSSTFRTFRVSVSDRYPVKVEKWKTIGTYEARNTREVQAFLVEDPVIWARYLRIEFLSHYGNEFYCPVSLVRIHGTTMMEDYKHGLERALDEDSDDSEQQLQDEEAAVDGLTPEAVAEPLTSSTHADGTPTIEAFVTAESSLQHSPEIELQQDKARKVEDAETAFPASLAAVEAIMSVIESSDTCLPAESPTGAWPSQATTDQHGSLHVGEPAPAVSTPIGNSAAISNGSQSVSSVVDTTTTKPPGPELGKNLTDYKSSMSTTNVRSETTSSPVSNQAGESMNAAVTSSYNSTKVKSPSSTAERSKSSTPTQAQPSAPTTQDSFFKSVQKRLQLLETNSSMSLQYIEDQSRALRDAFKKVEQRQLSRTNTFLDQLNHTVLYELREFRQQYDQLWQSTVLELDIQRERYERDNEAINARIGILADEVIFQRRMAILQMILILVCLILVLFSRGAINNYLELPIVQNVLAKSPSSKWLNLSTGSPNRPTQPVRTRSAHQLRSERSGILKGHRRMQSDDSTTDTPSGTEVYAPATPVSEYGQSEVELIEDVNKTPTFESDRDDSKLDDPEFDPSLIERPATSPPTLRLNGGSPIIDLGKGFEEDLIDARIAAKSDNLPSGHDSPKLANGNEPHPVKHLSWNLPEG</sequence>
<evidence type="ECO:0000313" key="10">
    <source>
        <dbReference type="EMBL" id="KAK5954478.1"/>
    </source>
</evidence>
<feature type="domain" description="SUN" evidence="9">
    <location>
        <begin position="218"/>
        <end position="397"/>
    </location>
</feature>
<feature type="compositionally biased region" description="Basic and acidic residues" evidence="6">
    <location>
        <begin position="166"/>
        <end position="191"/>
    </location>
</feature>
<dbReference type="PANTHER" id="PTHR12953:SF0">
    <property type="entry name" value="SUN DOMAIN-CONTAINING OSSIFICATION FACTOR"/>
    <property type="match status" value="1"/>
</dbReference>
<feature type="region of interest" description="Disordered" evidence="6">
    <location>
        <begin position="163"/>
        <end position="200"/>
    </location>
</feature>
<comment type="caution">
    <text evidence="10">The sequence shown here is derived from an EMBL/GenBank/DDBJ whole genome shotgun (WGS) entry which is preliminary data.</text>
</comment>
<feature type="chain" id="PRO_5043046064" description="SUN domain-containing protein" evidence="8">
    <location>
        <begin position="22"/>
        <end position="961"/>
    </location>
</feature>
<dbReference type="InterPro" id="IPR008979">
    <property type="entry name" value="Galactose-bd-like_sf"/>
</dbReference>
<evidence type="ECO:0000256" key="6">
    <source>
        <dbReference type="SAM" id="MobiDB-lite"/>
    </source>
</evidence>
<feature type="region of interest" description="Disordered" evidence="6">
    <location>
        <begin position="796"/>
        <end position="909"/>
    </location>
</feature>
<feature type="compositionally biased region" description="Low complexity" evidence="6">
    <location>
        <begin position="626"/>
        <end position="640"/>
    </location>
</feature>
<feature type="transmembrane region" description="Helical" evidence="7">
    <location>
        <begin position="751"/>
        <end position="768"/>
    </location>
</feature>
<feature type="compositionally biased region" description="Low complexity" evidence="6">
    <location>
        <begin position="83"/>
        <end position="94"/>
    </location>
</feature>
<dbReference type="AlphaFoldDB" id="A0AAN8F0D0"/>
<evidence type="ECO:0000256" key="2">
    <source>
        <dbReference type="ARBA" id="ARBA00022692"/>
    </source>
</evidence>
<protein>
    <recommendedName>
        <fullName evidence="9">SUN domain-containing protein</fullName>
    </recommendedName>
</protein>
<evidence type="ECO:0000259" key="9">
    <source>
        <dbReference type="PROSITE" id="PS51469"/>
    </source>
</evidence>
<feature type="compositionally biased region" description="Polar residues" evidence="6">
    <location>
        <begin position="514"/>
        <end position="523"/>
    </location>
</feature>
<dbReference type="GO" id="GO:0034975">
    <property type="term" value="P:protein folding in endoplasmic reticulum"/>
    <property type="evidence" value="ECO:0007669"/>
    <property type="project" value="TreeGrafter"/>
</dbReference>
<name>A0AAN8F0D0_9EURO</name>
<organism evidence="10 11">
    <name type="scientific">Knufia fluminis</name>
    <dbReference type="NCBI Taxonomy" id="191047"/>
    <lineage>
        <taxon>Eukaryota</taxon>
        <taxon>Fungi</taxon>
        <taxon>Dikarya</taxon>
        <taxon>Ascomycota</taxon>
        <taxon>Pezizomycotina</taxon>
        <taxon>Eurotiomycetes</taxon>
        <taxon>Chaetothyriomycetidae</taxon>
        <taxon>Chaetothyriales</taxon>
        <taxon>Trichomeriaceae</taxon>
        <taxon>Knufia</taxon>
    </lineage>
</organism>
<feature type="compositionally biased region" description="Low complexity" evidence="6">
    <location>
        <begin position="549"/>
        <end position="561"/>
    </location>
</feature>
<keyword evidence="8" id="KW-0732">Signal</keyword>
<comment type="subcellular location">
    <subcellularLocation>
        <location evidence="1">Endomembrane system</location>
    </subcellularLocation>
</comment>
<dbReference type="SUPFAM" id="SSF49785">
    <property type="entry name" value="Galactose-binding domain-like"/>
    <property type="match status" value="1"/>
</dbReference>
<dbReference type="GO" id="GO:0016020">
    <property type="term" value="C:membrane"/>
    <property type="evidence" value="ECO:0007669"/>
    <property type="project" value="InterPro"/>
</dbReference>
<dbReference type="FunFam" id="2.60.120.260:FF:000082">
    <property type="entry name" value="Sad1/UNC domain protein"/>
    <property type="match status" value="1"/>
</dbReference>